<evidence type="ECO:0000313" key="1">
    <source>
        <dbReference type="Proteomes" id="UP000887540"/>
    </source>
</evidence>
<reference evidence="2" key="1">
    <citation type="submission" date="2022-11" db="UniProtKB">
        <authorList>
            <consortium name="WormBaseParasite"/>
        </authorList>
    </citation>
    <scope>IDENTIFICATION</scope>
</reference>
<dbReference type="PANTHER" id="PTHR21325">
    <property type="entry name" value="PHOSPHOLIPASE B, PLB1"/>
    <property type="match status" value="1"/>
</dbReference>
<name>A0A914EJ04_9BILA</name>
<proteinExistence type="predicted"/>
<evidence type="ECO:0000313" key="2">
    <source>
        <dbReference type="WBParaSite" id="ACRNAN_scaffold867.g25334.t1"/>
    </source>
</evidence>
<keyword evidence="1" id="KW-1185">Reference proteome</keyword>
<protein>
    <submittedName>
        <fullName evidence="2">Uncharacterized protein</fullName>
    </submittedName>
</protein>
<accession>A0A914EJ04</accession>
<dbReference type="InterPro" id="IPR038885">
    <property type="entry name" value="PLB1"/>
</dbReference>
<sequence>MIRRIDNGQVFCEALHVDECGCESWGNFTDEQISNLCTQYQIYEKQLEDNGTFDTRDDFTLVTQPFFNEVTTPPLTENGQVDLTFFCPDCFHFSQKGHAGVSSYLWRNMVEPVGSKTTKANLTAPALPLNCPDPTCPFIRTTKNSLNCTPYWTDAAW</sequence>
<dbReference type="GO" id="GO:0004620">
    <property type="term" value="F:phospholipase activity"/>
    <property type="evidence" value="ECO:0007669"/>
    <property type="project" value="InterPro"/>
</dbReference>
<dbReference type="GO" id="GO:0006644">
    <property type="term" value="P:phospholipid metabolic process"/>
    <property type="evidence" value="ECO:0007669"/>
    <property type="project" value="TreeGrafter"/>
</dbReference>
<dbReference type="AlphaFoldDB" id="A0A914EJ04"/>
<organism evidence="1 2">
    <name type="scientific">Acrobeloides nanus</name>
    <dbReference type="NCBI Taxonomy" id="290746"/>
    <lineage>
        <taxon>Eukaryota</taxon>
        <taxon>Metazoa</taxon>
        <taxon>Ecdysozoa</taxon>
        <taxon>Nematoda</taxon>
        <taxon>Chromadorea</taxon>
        <taxon>Rhabditida</taxon>
        <taxon>Tylenchina</taxon>
        <taxon>Cephalobomorpha</taxon>
        <taxon>Cephaloboidea</taxon>
        <taxon>Cephalobidae</taxon>
        <taxon>Acrobeloides</taxon>
    </lineage>
</organism>
<dbReference type="WBParaSite" id="ACRNAN_scaffold867.g25334.t1">
    <property type="protein sequence ID" value="ACRNAN_scaffold867.g25334.t1"/>
    <property type="gene ID" value="ACRNAN_scaffold867.g25334"/>
</dbReference>
<dbReference type="PANTHER" id="PTHR21325:SF44">
    <property type="entry name" value="TRIACYLGLYCEROL LIPASE"/>
    <property type="match status" value="1"/>
</dbReference>
<dbReference type="Proteomes" id="UP000887540">
    <property type="component" value="Unplaced"/>
</dbReference>